<evidence type="ECO:0000313" key="1">
    <source>
        <dbReference type="EMBL" id="MBM7816402.1"/>
    </source>
</evidence>
<gene>
    <name evidence="1" type="ORF">JOE56_001096</name>
</gene>
<organism evidence="1 2">
    <name type="scientific">Brevibacterium paucivorans</name>
    <dbReference type="NCBI Taxonomy" id="170994"/>
    <lineage>
        <taxon>Bacteria</taxon>
        <taxon>Bacillati</taxon>
        <taxon>Actinomycetota</taxon>
        <taxon>Actinomycetes</taxon>
        <taxon>Micrococcales</taxon>
        <taxon>Brevibacteriaceae</taxon>
        <taxon>Brevibacterium</taxon>
    </lineage>
</organism>
<dbReference type="SUPFAM" id="SSF52540">
    <property type="entry name" value="P-loop containing nucleoside triphosphate hydrolases"/>
    <property type="match status" value="1"/>
</dbReference>
<evidence type="ECO:0000313" key="2">
    <source>
        <dbReference type="Proteomes" id="UP000809290"/>
    </source>
</evidence>
<dbReference type="InterPro" id="IPR027417">
    <property type="entry name" value="P-loop_NTPase"/>
</dbReference>
<dbReference type="Proteomes" id="UP000809290">
    <property type="component" value="Unassembled WGS sequence"/>
</dbReference>
<reference evidence="1 2" key="1">
    <citation type="submission" date="2021-01" db="EMBL/GenBank/DDBJ databases">
        <title>Sequencing the genomes of 1000 actinobacteria strains.</title>
        <authorList>
            <person name="Klenk H.-P."/>
        </authorList>
    </citation>
    <scope>NUCLEOTIDE SEQUENCE [LARGE SCALE GENOMIC DNA]</scope>
    <source>
        <strain evidence="1 2">DSM 13657</strain>
    </source>
</reference>
<comment type="caution">
    <text evidence="1">The sequence shown here is derived from an EMBL/GenBank/DDBJ whole genome shotgun (WGS) entry which is preliminary data.</text>
</comment>
<dbReference type="RefSeq" id="WP_204515190.1">
    <property type="nucleotide sequence ID" value="NZ_JAFBCP010000001.1"/>
</dbReference>
<protein>
    <recommendedName>
        <fullName evidence="3">DUF1611 domain-containing protein</fullName>
    </recommendedName>
</protein>
<name>A0ABS2SJG8_9MICO</name>
<dbReference type="EMBL" id="JAFBCP010000001">
    <property type="protein sequence ID" value="MBM7816402.1"/>
    <property type="molecule type" value="Genomic_DNA"/>
</dbReference>
<keyword evidence="2" id="KW-1185">Reference proteome</keyword>
<proteinExistence type="predicted"/>
<evidence type="ECO:0008006" key="3">
    <source>
        <dbReference type="Google" id="ProtNLM"/>
    </source>
</evidence>
<accession>A0ABS2SJG8</accession>
<dbReference type="Gene3D" id="3.40.50.300">
    <property type="entry name" value="P-loop containing nucleotide triphosphate hydrolases"/>
    <property type="match status" value="1"/>
</dbReference>
<sequence>MTLTDVPHVAPQSMAQDATLVDPQAALKRAKYAYSTRFIHATKDDSDFVVDPDKTQKPSAGDVVLARVTEIGKHKRLEGHNSRRQTLFLGDTIVVSYGSRYAADQFLAVLPNDLGPCNLAAAGGLAAEVIEQHDRIDFATELEPIGLLKRADGQRVNVRDYAPHTIGTSSLNALPATDNSSTVPVVSVLGTSMNSGKSTTLACLARGLVEAGLRVHVGKATGTGAGNDTHLFADAGAHRVLDFTDFGFSTTFGLSFTEVEKVFTSLATELSKDTGEGRPDIVLIEIADGIFQGETRELLTSTNFVNRVNKVLFSAGDALGAVGGASILTDLGHRPLAVSGVLTASPLATREATAALDVPVLPTYDLCEPHVASSLIANLDNLIRNDTK</sequence>